<dbReference type="EMBL" id="FZNS01000013">
    <property type="protein sequence ID" value="SNR96299.1"/>
    <property type="molecule type" value="Genomic_DNA"/>
</dbReference>
<feature type="transmembrane region" description="Helical" evidence="5">
    <location>
        <begin position="88"/>
        <end position="118"/>
    </location>
</feature>
<feature type="transmembrane region" description="Helical" evidence="5">
    <location>
        <begin position="181"/>
        <end position="200"/>
    </location>
</feature>
<dbReference type="RefSeq" id="WP_089334086.1">
    <property type="nucleotide sequence ID" value="NZ_FZNS01000013.1"/>
</dbReference>
<accession>A0A239AL73</accession>
<keyword evidence="3 5" id="KW-1133">Transmembrane helix</keyword>
<evidence type="ECO:0000256" key="4">
    <source>
        <dbReference type="ARBA" id="ARBA00023136"/>
    </source>
</evidence>
<feature type="domain" description="HTTM-like" evidence="6">
    <location>
        <begin position="20"/>
        <end position="340"/>
    </location>
</feature>
<comment type="subcellular location">
    <subcellularLocation>
        <location evidence="1">Endomembrane system</location>
        <topology evidence="1">Multi-pass membrane protein</topology>
    </subcellularLocation>
</comment>
<gene>
    <name evidence="7" type="ORF">SAMN06269173_11369</name>
</gene>
<evidence type="ECO:0000256" key="2">
    <source>
        <dbReference type="ARBA" id="ARBA00022692"/>
    </source>
</evidence>
<dbReference type="GO" id="GO:0012505">
    <property type="term" value="C:endomembrane system"/>
    <property type="evidence" value="ECO:0007669"/>
    <property type="project" value="UniProtKB-SubCell"/>
</dbReference>
<dbReference type="AlphaFoldDB" id="A0A239AL73"/>
<dbReference type="InterPro" id="IPR011020">
    <property type="entry name" value="HTTM-like"/>
</dbReference>
<keyword evidence="4 5" id="KW-0472">Membrane</keyword>
<name>A0A239AL73_9BACT</name>
<keyword evidence="8" id="KW-1185">Reference proteome</keyword>
<feature type="transmembrane region" description="Helical" evidence="5">
    <location>
        <begin position="306"/>
        <end position="328"/>
    </location>
</feature>
<proteinExistence type="predicted"/>
<evidence type="ECO:0000313" key="8">
    <source>
        <dbReference type="Proteomes" id="UP000198310"/>
    </source>
</evidence>
<organism evidence="7 8">
    <name type="scientific">Hymenobacter mucosus</name>
    <dbReference type="NCBI Taxonomy" id="1411120"/>
    <lineage>
        <taxon>Bacteria</taxon>
        <taxon>Pseudomonadati</taxon>
        <taxon>Bacteroidota</taxon>
        <taxon>Cytophagia</taxon>
        <taxon>Cytophagales</taxon>
        <taxon>Hymenobacteraceae</taxon>
        <taxon>Hymenobacter</taxon>
    </lineage>
</organism>
<sequence length="378" mass="42118">MEKQLASRKWTSALNAYFFEKSRFQPLGLIRIVLPILCAYQVFRDYEWMQGLTFINPALDKLHEPSMLIKLLGLPFPLAPEYAQPFAVLYYVVAGCAALGLGTRPALFIFGLATIYLVDIDVSRGFFNHEASLISQVLLVLSVAPGSTSFSVDRLLGTLSKQPSGPQKPLWRVLAGPPVPAWGYKLILILLACTYFTAGVSKVRYGGMEWLDGQTLTHYLDGSANPYTPGNKPMYIGPPDVPQQEKWKDGFGIYTYSYGNRQGSPFWQKVGHFITATPLYIQVFAIAATLFELCAFTLLLSGWPRVLYLLGAILMHKSIGFLMNLPFIDYQALCFLLIDWRWVFAQVPAGAKTLVKRQLVRVVPGFRAVPEGATSVAQ</sequence>
<dbReference type="Pfam" id="PF05090">
    <property type="entry name" value="HTTM"/>
    <property type="match status" value="1"/>
</dbReference>
<evidence type="ECO:0000259" key="6">
    <source>
        <dbReference type="SMART" id="SM00752"/>
    </source>
</evidence>
<dbReference type="InterPro" id="IPR053934">
    <property type="entry name" value="HTTM_dom"/>
</dbReference>
<dbReference type="SMART" id="SM00752">
    <property type="entry name" value="HTTM"/>
    <property type="match status" value="1"/>
</dbReference>
<evidence type="ECO:0000256" key="3">
    <source>
        <dbReference type="ARBA" id="ARBA00022989"/>
    </source>
</evidence>
<evidence type="ECO:0000256" key="1">
    <source>
        <dbReference type="ARBA" id="ARBA00004127"/>
    </source>
</evidence>
<evidence type="ECO:0000256" key="5">
    <source>
        <dbReference type="SAM" id="Phobius"/>
    </source>
</evidence>
<evidence type="ECO:0000313" key="7">
    <source>
        <dbReference type="EMBL" id="SNR96299.1"/>
    </source>
</evidence>
<protein>
    <submittedName>
        <fullName evidence="7">Vitamin K-dependent gamma-carboxylase</fullName>
    </submittedName>
</protein>
<reference evidence="8" key="1">
    <citation type="submission" date="2017-06" db="EMBL/GenBank/DDBJ databases">
        <authorList>
            <person name="Varghese N."/>
            <person name="Submissions S."/>
        </authorList>
    </citation>
    <scope>NUCLEOTIDE SEQUENCE [LARGE SCALE GENOMIC DNA]</scope>
    <source>
        <strain evidence="8">DSM 28041</strain>
    </source>
</reference>
<feature type="transmembrane region" description="Helical" evidence="5">
    <location>
        <begin position="279"/>
        <end position="300"/>
    </location>
</feature>
<dbReference type="Proteomes" id="UP000198310">
    <property type="component" value="Unassembled WGS sequence"/>
</dbReference>
<keyword evidence="2 5" id="KW-0812">Transmembrane</keyword>